<reference evidence="2" key="1">
    <citation type="submission" date="2018-05" db="EMBL/GenBank/DDBJ databases">
        <authorList>
            <person name="Lanie J.A."/>
            <person name="Ng W.-L."/>
            <person name="Kazmierczak K.M."/>
            <person name="Andrzejewski T.M."/>
            <person name="Davidsen T.M."/>
            <person name="Wayne K.J."/>
            <person name="Tettelin H."/>
            <person name="Glass J.I."/>
            <person name="Rusch D."/>
            <person name="Podicherti R."/>
            <person name="Tsui H.-C.T."/>
            <person name="Winkler M.E."/>
        </authorList>
    </citation>
    <scope>NUCLEOTIDE SEQUENCE</scope>
</reference>
<dbReference type="Gene3D" id="1.20.120.740">
    <property type="entry name" value="YgfB uncharacterised protein family UPF0149, PF03695"/>
    <property type="match status" value="1"/>
</dbReference>
<dbReference type="SUPFAM" id="SSF101327">
    <property type="entry name" value="YgfB-like"/>
    <property type="match status" value="1"/>
</dbReference>
<protein>
    <recommendedName>
        <fullName evidence="3">YecA family protein</fullName>
    </recommendedName>
</protein>
<name>A0A382QXD1_9ZZZZ</name>
<comment type="similarity">
    <text evidence="1">Belongs to the UPF0149 family.</text>
</comment>
<accession>A0A382QXD1</accession>
<gene>
    <name evidence="2" type="ORF">METZ01_LOCUS342386</name>
</gene>
<dbReference type="GO" id="GO:0005829">
    <property type="term" value="C:cytosol"/>
    <property type="evidence" value="ECO:0007669"/>
    <property type="project" value="TreeGrafter"/>
</dbReference>
<dbReference type="PANTHER" id="PTHR37528">
    <property type="entry name" value="UPF0149 PROTEIN YGFB"/>
    <property type="match status" value="1"/>
</dbReference>
<dbReference type="PANTHER" id="PTHR37528:SF1">
    <property type="entry name" value="UPF0149 PROTEIN YGFB"/>
    <property type="match status" value="1"/>
</dbReference>
<organism evidence="2">
    <name type="scientific">marine metagenome</name>
    <dbReference type="NCBI Taxonomy" id="408172"/>
    <lineage>
        <taxon>unclassified sequences</taxon>
        <taxon>metagenomes</taxon>
        <taxon>ecological metagenomes</taxon>
    </lineage>
</organism>
<dbReference type="EMBL" id="UINC01117239">
    <property type="protein sequence ID" value="SVC89532.1"/>
    <property type="molecule type" value="Genomic_DNA"/>
</dbReference>
<dbReference type="Pfam" id="PF03695">
    <property type="entry name" value="UPF0149"/>
    <property type="match status" value="1"/>
</dbReference>
<dbReference type="AlphaFoldDB" id="A0A382QXD1"/>
<proteinExistence type="inferred from homology"/>
<evidence type="ECO:0008006" key="3">
    <source>
        <dbReference type="Google" id="ProtNLM"/>
    </source>
</evidence>
<evidence type="ECO:0000256" key="1">
    <source>
        <dbReference type="ARBA" id="ARBA00038308"/>
    </source>
</evidence>
<evidence type="ECO:0000313" key="2">
    <source>
        <dbReference type="EMBL" id="SVC89532.1"/>
    </source>
</evidence>
<dbReference type="InterPro" id="IPR036255">
    <property type="entry name" value="YgfB-like_sf"/>
</dbReference>
<dbReference type="InterPro" id="IPR011978">
    <property type="entry name" value="YgfB-like"/>
</dbReference>
<sequence length="188" mass="20798">MIMMIDYDSVNRQLISAGTGVCASESHGFLCGVFCASNTVASTIWQEYLLVGVEDTSNFDESFAVLNQLAECISEEILSEEMIFTLLLPDDQVSIAERSNSISEWCAGFVSGLGIGRGKNKLDLGNDGDEFLKDVISISRVESSVDEGDDAETAYFEVVEYIRVGVIFIYQQLHETQKRNISTKENLH</sequence>